<sequence length="92" mass="10187">MQLQMKESVVRLQLPFRQTAIICNTTRLIYHRCCLHSSCQSGSAVCLRSGGHGGNEEDVPYMLRMNGARAGCTFQTSCMKRIKIPLAASVPK</sequence>
<proteinExistence type="predicted"/>
<evidence type="ECO:0000313" key="2">
    <source>
        <dbReference type="Proteomes" id="UP000499080"/>
    </source>
</evidence>
<keyword evidence="2" id="KW-1185">Reference proteome</keyword>
<organism evidence="1 2">
    <name type="scientific">Araneus ventricosus</name>
    <name type="common">Orbweaver spider</name>
    <name type="synonym">Epeira ventricosa</name>
    <dbReference type="NCBI Taxonomy" id="182803"/>
    <lineage>
        <taxon>Eukaryota</taxon>
        <taxon>Metazoa</taxon>
        <taxon>Ecdysozoa</taxon>
        <taxon>Arthropoda</taxon>
        <taxon>Chelicerata</taxon>
        <taxon>Arachnida</taxon>
        <taxon>Araneae</taxon>
        <taxon>Araneomorphae</taxon>
        <taxon>Entelegynae</taxon>
        <taxon>Araneoidea</taxon>
        <taxon>Araneidae</taxon>
        <taxon>Araneus</taxon>
    </lineage>
</organism>
<protein>
    <submittedName>
        <fullName evidence="1">Uncharacterized protein</fullName>
    </submittedName>
</protein>
<comment type="caution">
    <text evidence="1">The sequence shown here is derived from an EMBL/GenBank/DDBJ whole genome shotgun (WGS) entry which is preliminary data.</text>
</comment>
<dbReference type="AlphaFoldDB" id="A0A4Y2FIE2"/>
<gene>
    <name evidence="1" type="ORF">AVEN_100563_1</name>
</gene>
<dbReference type="Proteomes" id="UP000499080">
    <property type="component" value="Unassembled WGS sequence"/>
</dbReference>
<evidence type="ECO:0000313" key="1">
    <source>
        <dbReference type="EMBL" id="GBM40149.1"/>
    </source>
</evidence>
<dbReference type="EMBL" id="BGPR01000920">
    <property type="protein sequence ID" value="GBM40149.1"/>
    <property type="molecule type" value="Genomic_DNA"/>
</dbReference>
<reference evidence="1 2" key="1">
    <citation type="journal article" date="2019" name="Sci. Rep.">
        <title>Orb-weaving spider Araneus ventricosus genome elucidates the spidroin gene catalogue.</title>
        <authorList>
            <person name="Kono N."/>
            <person name="Nakamura H."/>
            <person name="Ohtoshi R."/>
            <person name="Moran D.A.P."/>
            <person name="Shinohara A."/>
            <person name="Yoshida Y."/>
            <person name="Fujiwara M."/>
            <person name="Mori M."/>
            <person name="Tomita M."/>
            <person name="Arakawa K."/>
        </authorList>
    </citation>
    <scope>NUCLEOTIDE SEQUENCE [LARGE SCALE GENOMIC DNA]</scope>
</reference>
<name>A0A4Y2FIE2_ARAVE</name>
<accession>A0A4Y2FIE2</accession>